<proteinExistence type="predicted"/>
<comment type="caution">
    <text evidence="1">The sequence shown here is derived from an EMBL/GenBank/DDBJ whole genome shotgun (WGS) entry which is preliminary data.</text>
</comment>
<keyword evidence="2" id="KW-1185">Reference proteome</keyword>
<dbReference type="AlphaFoldDB" id="A0A811RQY3"/>
<accession>A0A811RQY3</accession>
<evidence type="ECO:0000313" key="2">
    <source>
        <dbReference type="Proteomes" id="UP000604825"/>
    </source>
</evidence>
<name>A0A811RQY3_9POAL</name>
<protein>
    <submittedName>
        <fullName evidence="1">Uncharacterized protein</fullName>
    </submittedName>
</protein>
<organism evidence="1 2">
    <name type="scientific">Miscanthus lutarioriparius</name>
    <dbReference type="NCBI Taxonomy" id="422564"/>
    <lineage>
        <taxon>Eukaryota</taxon>
        <taxon>Viridiplantae</taxon>
        <taxon>Streptophyta</taxon>
        <taxon>Embryophyta</taxon>
        <taxon>Tracheophyta</taxon>
        <taxon>Spermatophyta</taxon>
        <taxon>Magnoliopsida</taxon>
        <taxon>Liliopsida</taxon>
        <taxon>Poales</taxon>
        <taxon>Poaceae</taxon>
        <taxon>PACMAD clade</taxon>
        <taxon>Panicoideae</taxon>
        <taxon>Andropogonodae</taxon>
        <taxon>Andropogoneae</taxon>
        <taxon>Saccharinae</taxon>
        <taxon>Miscanthus</taxon>
    </lineage>
</organism>
<reference evidence="1" key="1">
    <citation type="submission" date="2020-10" db="EMBL/GenBank/DDBJ databases">
        <authorList>
            <person name="Han B."/>
            <person name="Lu T."/>
            <person name="Zhao Q."/>
            <person name="Huang X."/>
            <person name="Zhao Y."/>
        </authorList>
    </citation>
    <scope>NUCLEOTIDE SEQUENCE</scope>
</reference>
<dbReference type="Proteomes" id="UP000604825">
    <property type="component" value="Unassembled WGS sequence"/>
</dbReference>
<evidence type="ECO:0000313" key="1">
    <source>
        <dbReference type="EMBL" id="CAD6272196.1"/>
    </source>
</evidence>
<gene>
    <name evidence="1" type="ORF">NCGR_LOCUS55471</name>
</gene>
<sequence>MALAVELPVDGLSYRGFAQMLYDVLEELGVPTKKVEYIYRGELGPDELQGHIVIHLRVPGSETLPELHVFQELQVEISITACV</sequence>
<dbReference type="EMBL" id="CAJGYO010000016">
    <property type="protein sequence ID" value="CAD6272196.1"/>
    <property type="molecule type" value="Genomic_DNA"/>
</dbReference>